<evidence type="ECO:0000256" key="11">
    <source>
        <dbReference type="RuleBase" id="RU369090"/>
    </source>
</evidence>
<dbReference type="SMART" id="SM00184">
    <property type="entry name" value="RING"/>
    <property type="match status" value="1"/>
</dbReference>
<dbReference type="PROSITE" id="PS00518">
    <property type="entry name" value="ZF_RING_1"/>
    <property type="match status" value="1"/>
</dbReference>
<dbReference type="GO" id="GO:0044390">
    <property type="term" value="F:ubiquitin-like protein conjugating enzyme binding"/>
    <property type="evidence" value="ECO:0000318"/>
    <property type="project" value="GO_Central"/>
</dbReference>
<comment type="catalytic activity">
    <reaction evidence="1 11">
        <text>S-ubiquitinyl-[E2 ubiquitin-conjugating enzyme]-L-cysteine + [acceptor protein]-L-lysine = [E2 ubiquitin-conjugating enzyme]-L-cysteine + N(6)-ubiquitinyl-[acceptor protein]-L-lysine.</text>
        <dbReference type="EC" id="2.3.2.27"/>
    </reaction>
</comment>
<dbReference type="InterPro" id="IPR045103">
    <property type="entry name" value="RNF5/RNF185-like"/>
</dbReference>
<keyword evidence="11" id="KW-0812">Transmembrane</keyword>
<dbReference type="AlphaFoldDB" id="A0A9R0INE5"/>
<evidence type="ECO:0000313" key="15">
    <source>
        <dbReference type="RefSeq" id="XP_021852606.1"/>
    </source>
</evidence>
<dbReference type="Proteomes" id="UP000813463">
    <property type="component" value="Chromosome 6"/>
</dbReference>
<feature type="transmembrane region" description="Helical" evidence="11">
    <location>
        <begin position="221"/>
        <end position="238"/>
    </location>
</feature>
<dbReference type="InterPro" id="IPR018957">
    <property type="entry name" value="Znf_C3HC4_RING-type"/>
</dbReference>
<dbReference type="InterPro" id="IPR013083">
    <property type="entry name" value="Znf_RING/FYVE/PHD"/>
</dbReference>
<dbReference type="GO" id="GO:0061630">
    <property type="term" value="F:ubiquitin protein ligase activity"/>
    <property type="evidence" value="ECO:0000318"/>
    <property type="project" value="GO_Central"/>
</dbReference>
<keyword evidence="11" id="KW-0256">Endoplasmic reticulum</keyword>
<evidence type="ECO:0000256" key="9">
    <source>
        <dbReference type="ARBA" id="ARBA00023136"/>
    </source>
</evidence>
<comment type="pathway">
    <text evidence="3 11">Protein modification; protein ubiquitination.</text>
</comment>
<dbReference type="PANTHER" id="PTHR12313">
    <property type="entry name" value="E3 UBIQUITIN-PROTEIN LIGASE RNF5-RELATED"/>
    <property type="match status" value="1"/>
</dbReference>
<evidence type="ECO:0000256" key="1">
    <source>
        <dbReference type="ARBA" id="ARBA00000900"/>
    </source>
</evidence>
<keyword evidence="6 10" id="KW-0863">Zinc-finger</keyword>
<keyword evidence="4 11" id="KW-0808">Transferase</keyword>
<evidence type="ECO:0000256" key="3">
    <source>
        <dbReference type="ARBA" id="ARBA00004906"/>
    </source>
</evidence>
<accession>A0A9R0INE5</accession>
<proteinExistence type="predicted"/>
<name>A0A9R0INE5_SPIOL</name>
<evidence type="ECO:0000256" key="12">
    <source>
        <dbReference type="SAM" id="MobiDB-lite"/>
    </source>
</evidence>
<comment type="domain">
    <text evidence="11">The RING-type zinc finger domain is responsible for E3 ligase activity.</text>
</comment>
<comment type="subcellular location">
    <subcellularLocation>
        <location evidence="2">Endomembrane system</location>
    </subcellularLocation>
    <subcellularLocation>
        <location evidence="11">Endoplasmic reticulum membrane</location>
        <topology evidence="11">Single-pass type IV membrane protein</topology>
    </subcellularLocation>
</comment>
<dbReference type="OrthoDB" id="6270329at2759"/>
<organism evidence="14 15">
    <name type="scientific">Spinacia oleracea</name>
    <name type="common">Spinach</name>
    <dbReference type="NCBI Taxonomy" id="3562"/>
    <lineage>
        <taxon>Eukaryota</taxon>
        <taxon>Viridiplantae</taxon>
        <taxon>Streptophyta</taxon>
        <taxon>Embryophyta</taxon>
        <taxon>Tracheophyta</taxon>
        <taxon>Spermatophyta</taxon>
        <taxon>Magnoliopsida</taxon>
        <taxon>eudicotyledons</taxon>
        <taxon>Gunneridae</taxon>
        <taxon>Pentapetalae</taxon>
        <taxon>Caryophyllales</taxon>
        <taxon>Chenopodiaceae</taxon>
        <taxon>Chenopodioideae</taxon>
        <taxon>Anserineae</taxon>
        <taxon>Spinacia</taxon>
    </lineage>
</organism>
<dbReference type="FunFam" id="3.30.40.10:FF:000795">
    <property type="entry name" value="E3 ubiquitin-protein ligase RMA1H1"/>
    <property type="match status" value="1"/>
</dbReference>
<evidence type="ECO:0000256" key="5">
    <source>
        <dbReference type="ARBA" id="ARBA00022723"/>
    </source>
</evidence>
<keyword evidence="9 11" id="KW-0472">Membrane</keyword>
<evidence type="ECO:0000313" key="14">
    <source>
        <dbReference type="Proteomes" id="UP000813463"/>
    </source>
</evidence>
<evidence type="ECO:0000256" key="8">
    <source>
        <dbReference type="ARBA" id="ARBA00022833"/>
    </source>
</evidence>
<dbReference type="GeneID" id="110792102"/>
<dbReference type="GO" id="GO:0036503">
    <property type="term" value="P:ERAD pathway"/>
    <property type="evidence" value="ECO:0000318"/>
    <property type="project" value="GO_Central"/>
</dbReference>
<comment type="function">
    <text evidence="11">E3 ubiquitin-protein ligase.</text>
</comment>
<keyword evidence="7 11" id="KW-0833">Ubl conjugation pathway</keyword>
<keyword evidence="14" id="KW-1185">Reference proteome</keyword>
<evidence type="ECO:0000259" key="13">
    <source>
        <dbReference type="PROSITE" id="PS50089"/>
    </source>
</evidence>
<feature type="domain" description="RING-type" evidence="13">
    <location>
        <begin position="30"/>
        <end position="77"/>
    </location>
</feature>
<dbReference type="InterPro" id="IPR017907">
    <property type="entry name" value="Znf_RING_CS"/>
</dbReference>
<dbReference type="SUPFAM" id="SSF57850">
    <property type="entry name" value="RING/U-box"/>
    <property type="match status" value="1"/>
</dbReference>
<evidence type="ECO:0000256" key="2">
    <source>
        <dbReference type="ARBA" id="ARBA00004308"/>
    </source>
</evidence>
<keyword evidence="5 11" id="KW-0479">Metal-binding</keyword>
<reference evidence="14" key="1">
    <citation type="journal article" date="2021" name="Nat. Commun.">
        <title>Genomic analyses provide insights into spinach domestication and the genetic basis of agronomic traits.</title>
        <authorList>
            <person name="Cai X."/>
            <person name="Sun X."/>
            <person name="Xu C."/>
            <person name="Sun H."/>
            <person name="Wang X."/>
            <person name="Ge C."/>
            <person name="Zhang Z."/>
            <person name="Wang Q."/>
            <person name="Fei Z."/>
            <person name="Jiao C."/>
            <person name="Wang Q."/>
        </authorList>
    </citation>
    <scope>NUCLEOTIDE SEQUENCE [LARGE SCALE GENOMIC DNA]</scope>
    <source>
        <strain evidence="14">cv. Varoflay</strain>
    </source>
</reference>
<evidence type="ECO:0000256" key="4">
    <source>
        <dbReference type="ARBA" id="ARBA00022679"/>
    </source>
</evidence>
<dbReference type="EC" id="2.3.2.27" evidence="11"/>
<dbReference type="KEGG" id="soe:110792102"/>
<protein>
    <recommendedName>
        <fullName evidence="11">E3 ubiquitin-protein ligase RMA</fullName>
        <ecNumber evidence="11">2.3.2.27</ecNumber>
    </recommendedName>
    <alternativeName>
        <fullName evidence="11">Protein RING membrane-anchor</fullName>
    </alternativeName>
    <alternativeName>
        <fullName evidence="11">RING-type E3 ubiquitin transferase RMA</fullName>
    </alternativeName>
</protein>
<dbReference type="InterPro" id="IPR001841">
    <property type="entry name" value="Znf_RING"/>
</dbReference>
<dbReference type="GO" id="GO:0008270">
    <property type="term" value="F:zinc ion binding"/>
    <property type="evidence" value="ECO:0007669"/>
    <property type="project" value="UniProtKB-KW"/>
</dbReference>
<sequence>MEVEKQFEQKLKSIPAAPKEAENLNGSFDCNICLDFADEPVVTFCGHLYCWPCIYKWFHVQSASLPSDEYPQCPVCKTEISHTTVVPLYGRGQSLTNPEREAKSPSQGGSVPPRPTACGTRALLNAASQPSHQLPPHRNPYQQPFVTGYVHPYDGSDVVSSSSSLNQNITQPSVDGMFGEMVYARVFGNSQSLYSYPNSYTAAGSSNPRVRRHEMQVHKSLNRVSIFLLCCFILCLAFF</sequence>
<dbReference type="GO" id="GO:0005789">
    <property type="term" value="C:endoplasmic reticulum membrane"/>
    <property type="evidence" value="ECO:0007669"/>
    <property type="project" value="UniProtKB-SubCell"/>
</dbReference>
<dbReference type="Gene3D" id="3.30.40.10">
    <property type="entry name" value="Zinc/RING finger domain, C3HC4 (zinc finger)"/>
    <property type="match status" value="1"/>
</dbReference>
<dbReference type="RefSeq" id="XP_021852606.1">
    <property type="nucleotide sequence ID" value="XM_021996914.2"/>
</dbReference>
<keyword evidence="8 11" id="KW-0862">Zinc</keyword>
<keyword evidence="11" id="KW-1133">Transmembrane helix</keyword>
<evidence type="ECO:0000256" key="6">
    <source>
        <dbReference type="ARBA" id="ARBA00022771"/>
    </source>
</evidence>
<dbReference type="Pfam" id="PF00097">
    <property type="entry name" value="zf-C3HC4"/>
    <property type="match status" value="1"/>
</dbReference>
<reference evidence="15" key="2">
    <citation type="submission" date="2025-08" db="UniProtKB">
        <authorList>
            <consortium name="RefSeq"/>
        </authorList>
    </citation>
    <scope>IDENTIFICATION</scope>
    <source>
        <tissue evidence="15">Leaf</tissue>
    </source>
</reference>
<evidence type="ECO:0000256" key="7">
    <source>
        <dbReference type="ARBA" id="ARBA00022786"/>
    </source>
</evidence>
<gene>
    <name evidence="15" type="primary">LOC110792102</name>
</gene>
<feature type="region of interest" description="Disordered" evidence="12">
    <location>
        <begin position="90"/>
        <end position="115"/>
    </location>
</feature>
<dbReference type="GO" id="GO:0006511">
    <property type="term" value="P:ubiquitin-dependent protein catabolic process"/>
    <property type="evidence" value="ECO:0000318"/>
    <property type="project" value="GO_Central"/>
</dbReference>
<evidence type="ECO:0000256" key="10">
    <source>
        <dbReference type="PROSITE-ProRule" id="PRU00175"/>
    </source>
</evidence>
<dbReference type="PROSITE" id="PS50089">
    <property type="entry name" value="ZF_RING_2"/>
    <property type="match status" value="1"/>
</dbReference>